<evidence type="ECO:0000313" key="2">
    <source>
        <dbReference type="Proteomes" id="UP000178606"/>
    </source>
</evidence>
<dbReference type="Proteomes" id="UP000178606">
    <property type="component" value="Unassembled WGS sequence"/>
</dbReference>
<accession>A0A1F6CB55</accession>
<gene>
    <name evidence="1" type="ORF">A3F84_15095</name>
</gene>
<proteinExistence type="predicted"/>
<dbReference type="EMBL" id="MFKF01000334">
    <property type="protein sequence ID" value="OGG46202.1"/>
    <property type="molecule type" value="Genomic_DNA"/>
</dbReference>
<reference evidence="1 2" key="1">
    <citation type="journal article" date="2016" name="Nat. Commun.">
        <title>Thousands of microbial genomes shed light on interconnected biogeochemical processes in an aquifer system.</title>
        <authorList>
            <person name="Anantharaman K."/>
            <person name="Brown C.T."/>
            <person name="Hug L.A."/>
            <person name="Sharon I."/>
            <person name="Castelle C.J."/>
            <person name="Probst A.J."/>
            <person name="Thomas B.C."/>
            <person name="Singh A."/>
            <person name="Wilkins M.J."/>
            <person name="Karaoz U."/>
            <person name="Brodie E.L."/>
            <person name="Williams K.H."/>
            <person name="Hubbard S.S."/>
            <person name="Banfield J.F."/>
        </authorList>
    </citation>
    <scope>NUCLEOTIDE SEQUENCE [LARGE SCALE GENOMIC DNA]</scope>
    <source>
        <strain evidence="2">RIFCSPLOWO2_12_FULL_64_10</strain>
    </source>
</reference>
<dbReference type="InterPro" id="IPR029062">
    <property type="entry name" value="Class_I_gatase-like"/>
</dbReference>
<organism evidence="1 2">
    <name type="scientific">Handelsmanbacteria sp. (strain RIFCSPLOWO2_12_FULL_64_10)</name>
    <dbReference type="NCBI Taxonomy" id="1817868"/>
    <lineage>
        <taxon>Bacteria</taxon>
        <taxon>Candidatus Handelsmaniibacteriota</taxon>
    </lineage>
</organism>
<evidence type="ECO:0000313" key="1">
    <source>
        <dbReference type="EMBL" id="OGG46202.1"/>
    </source>
</evidence>
<evidence type="ECO:0008006" key="3">
    <source>
        <dbReference type="Google" id="ProtNLM"/>
    </source>
</evidence>
<comment type="caution">
    <text evidence="1">The sequence shown here is derived from an EMBL/GenBank/DDBJ whole genome shotgun (WGS) entry which is preliminary data.</text>
</comment>
<dbReference type="AlphaFoldDB" id="A0A1F6CB55"/>
<sequence>MRPIHNHPVVPEAGERYQRCRVKPVTRAEMRCDFRTAIFLYSPKDEVDLKALLEYGFASSAYFYTKLWIRGGDGEEVRGGREGLERMAEARIYLFHVGMSGTDEEVEGHEDFLISKFGERYLGAKADSELDGGYTRGWCWGDGPFAKRVAMPEEPSPDRSRAQAHREYDRVLDCFYDKKRNLSICSLGYGCHYAAEHGARMLGVETVEKLPSDTVLWCFCRGASKQYDLLTSVSISSAVSRPWGAKGYYPDGRKIVHLGGREPTVSGADYGFSEGLSKREWYVAYMYGCSLVFFQGGYFFSSIPSGDGPPLAAPYEAPLKAFREAQRPNWALLEGVLTPLGRLHAEAQEFAFDHPVRGTPYMPVALMLDEDHGWNQPRHLYRKDQDHAWGNIPYSRLDYQIDNFFRWVYPGYEACSYYRDERGYITNTPFGDMYEVILSNASPKCLEKYRVVVLLGDLKVEGREGLAERLRDFLEEGGIVVAGTDQWPGIPAWLSGVEVSEGSKAYAGEVVCADGRRFREGAFERRQARTAGGGVLLRIHQGDPLVIRQGVGKGWLYTITVKGWGEAERRHDFLKGVRHVLGGLLGELNLVEVEGRDLFYLVNVTDRDDEVMVTLCNNSPDAPWEGKVRVKGEEVEAFEAWLGHSEACVRDGLLWCAVPANDVRVFRLKAGRGFLPLMFREIDWKGLGVGVPEVDLRNHPARRMSHF</sequence>
<name>A0A1F6CB55_HANXR</name>
<protein>
    <recommendedName>
        <fullName evidence="3">Glycoside hydrolase family 42 N-terminal domain-containing protein</fullName>
    </recommendedName>
</protein>
<dbReference type="Gene3D" id="3.40.50.880">
    <property type="match status" value="1"/>
</dbReference>